<comment type="similarity">
    <text evidence="7">Belongs to the binding-protein-dependent transport system permease family.</text>
</comment>
<proteinExistence type="inferred from homology"/>
<gene>
    <name evidence="9" type="ORF">AGRA3207_006476</name>
</gene>
<keyword evidence="4 7" id="KW-0812">Transmembrane</keyword>
<dbReference type="PANTHER" id="PTHR43163:SF6">
    <property type="entry name" value="DIPEPTIDE TRANSPORT SYSTEM PERMEASE PROTEIN DPPB-RELATED"/>
    <property type="match status" value="1"/>
</dbReference>
<accession>A0ABX8RD12</accession>
<dbReference type="PROSITE" id="PS50928">
    <property type="entry name" value="ABC_TM1"/>
    <property type="match status" value="1"/>
</dbReference>
<keyword evidence="10" id="KW-1185">Reference proteome</keyword>
<evidence type="ECO:0000313" key="9">
    <source>
        <dbReference type="EMBL" id="QXJ26903.1"/>
    </source>
</evidence>
<dbReference type="CDD" id="cd06261">
    <property type="entry name" value="TM_PBP2"/>
    <property type="match status" value="1"/>
</dbReference>
<evidence type="ECO:0000256" key="3">
    <source>
        <dbReference type="ARBA" id="ARBA00022475"/>
    </source>
</evidence>
<feature type="transmembrane region" description="Helical" evidence="7">
    <location>
        <begin position="12"/>
        <end position="31"/>
    </location>
</feature>
<dbReference type="Pfam" id="PF00528">
    <property type="entry name" value="BPD_transp_1"/>
    <property type="match status" value="1"/>
</dbReference>
<dbReference type="InterPro" id="IPR035906">
    <property type="entry name" value="MetI-like_sf"/>
</dbReference>
<dbReference type="RefSeq" id="WP_231336466.1">
    <property type="nucleotide sequence ID" value="NZ_CP059572.1"/>
</dbReference>
<feature type="transmembrane region" description="Helical" evidence="7">
    <location>
        <begin position="103"/>
        <end position="124"/>
    </location>
</feature>
<evidence type="ECO:0000256" key="2">
    <source>
        <dbReference type="ARBA" id="ARBA00022448"/>
    </source>
</evidence>
<evidence type="ECO:0000259" key="8">
    <source>
        <dbReference type="PROSITE" id="PS50928"/>
    </source>
</evidence>
<dbReference type="SUPFAM" id="SSF161098">
    <property type="entry name" value="MetI-like"/>
    <property type="match status" value="1"/>
</dbReference>
<reference evidence="9" key="1">
    <citation type="submission" date="2020-07" db="EMBL/GenBank/DDBJ databases">
        <authorList>
            <person name="Tarantini F.S."/>
            <person name="Hong K.W."/>
            <person name="Chan K.G."/>
        </authorList>
    </citation>
    <scope>NUCLEOTIDE SEQUENCE</scope>
    <source>
        <strain evidence="9">32-07</strain>
    </source>
</reference>
<evidence type="ECO:0000256" key="4">
    <source>
        <dbReference type="ARBA" id="ARBA00022692"/>
    </source>
</evidence>
<keyword evidence="3" id="KW-1003">Cell membrane</keyword>
<dbReference type="PANTHER" id="PTHR43163">
    <property type="entry name" value="DIPEPTIDE TRANSPORT SYSTEM PERMEASE PROTEIN DPPB-RELATED"/>
    <property type="match status" value="1"/>
</dbReference>
<evidence type="ECO:0000256" key="7">
    <source>
        <dbReference type="RuleBase" id="RU363032"/>
    </source>
</evidence>
<sequence>MAAFLLRRLANYAVLVVLASSLAYLLAAAALRPRANFEGRAPRPSEAVIDAQLTRFNLNDRTPLAVRYGTWVAGLAHGDLGHTWQGERVADELWRRVGVSLRLVSLGAVLGGVLGVLAGAYAAVRRGRTADRLITLLSYLLLAVPVFVLAVLLQIVACRTNDVTGLRVFEWVGETTPGASEGPFGALGGLGDRARHLLLPTATIALVQLALYSRYQRSMMLDVLHADFVRTAQAKGLRRRDALLRHGLRTALIPMTTYFAYTSGLLLLGGVFTEKIFGWHGMGEWLVDSVTRGDVNVVAAVNCLAAVAVLLAGLASDVLYGILDPRVRTGTAA</sequence>
<feature type="transmembrane region" description="Helical" evidence="7">
    <location>
        <begin position="297"/>
        <end position="323"/>
    </location>
</feature>
<dbReference type="EMBL" id="CP059572">
    <property type="protein sequence ID" value="QXJ26903.1"/>
    <property type="molecule type" value="Genomic_DNA"/>
</dbReference>
<dbReference type="Gene3D" id="1.10.3720.10">
    <property type="entry name" value="MetI-like"/>
    <property type="match status" value="1"/>
</dbReference>
<name>A0ABX8RD12_9ACTN</name>
<dbReference type="InterPro" id="IPR000515">
    <property type="entry name" value="MetI-like"/>
</dbReference>
<feature type="transmembrane region" description="Helical" evidence="7">
    <location>
        <begin position="136"/>
        <end position="157"/>
    </location>
</feature>
<comment type="subcellular location">
    <subcellularLocation>
        <location evidence="1 7">Cell membrane</location>
        <topology evidence="1 7">Multi-pass membrane protein</topology>
    </subcellularLocation>
</comment>
<feature type="transmembrane region" description="Helical" evidence="7">
    <location>
        <begin position="258"/>
        <end position="277"/>
    </location>
</feature>
<keyword evidence="6 7" id="KW-0472">Membrane</keyword>
<feature type="domain" description="ABC transmembrane type-1" evidence="8">
    <location>
        <begin position="97"/>
        <end position="316"/>
    </location>
</feature>
<keyword evidence="2 7" id="KW-0813">Transport</keyword>
<protein>
    <submittedName>
        <fullName evidence="9">ABC transporter permease</fullName>
    </submittedName>
</protein>
<dbReference type="Proteomes" id="UP001049518">
    <property type="component" value="Chromosome"/>
</dbReference>
<evidence type="ECO:0000256" key="1">
    <source>
        <dbReference type="ARBA" id="ARBA00004651"/>
    </source>
</evidence>
<evidence type="ECO:0000256" key="5">
    <source>
        <dbReference type="ARBA" id="ARBA00022989"/>
    </source>
</evidence>
<evidence type="ECO:0000313" key="10">
    <source>
        <dbReference type="Proteomes" id="UP001049518"/>
    </source>
</evidence>
<evidence type="ECO:0000256" key="6">
    <source>
        <dbReference type="ARBA" id="ARBA00023136"/>
    </source>
</evidence>
<organism evidence="9 10">
    <name type="scientific">Actinomadura graeca</name>
    <dbReference type="NCBI Taxonomy" id="2750812"/>
    <lineage>
        <taxon>Bacteria</taxon>
        <taxon>Bacillati</taxon>
        <taxon>Actinomycetota</taxon>
        <taxon>Actinomycetes</taxon>
        <taxon>Streptosporangiales</taxon>
        <taxon>Thermomonosporaceae</taxon>
        <taxon>Actinomadura</taxon>
    </lineage>
</organism>
<keyword evidence="5 7" id="KW-1133">Transmembrane helix</keyword>
<feature type="transmembrane region" description="Helical" evidence="7">
    <location>
        <begin position="197"/>
        <end position="215"/>
    </location>
</feature>